<evidence type="ECO:0000256" key="4">
    <source>
        <dbReference type="ARBA" id="ARBA00023027"/>
    </source>
</evidence>
<feature type="domain" description="RCK N-terminal" evidence="5">
    <location>
        <begin position="1"/>
        <end position="118"/>
    </location>
</feature>
<keyword evidence="3" id="KW-0630">Potassium</keyword>
<dbReference type="SUPFAM" id="SSF116726">
    <property type="entry name" value="TrkA C-terminal domain-like"/>
    <property type="match status" value="1"/>
</dbReference>
<evidence type="ECO:0000259" key="5">
    <source>
        <dbReference type="PROSITE" id="PS51201"/>
    </source>
</evidence>
<dbReference type="InterPro" id="IPR006036">
    <property type="entry name" value="K_uptake_TrkA"/>
</dbReference>
<keyword evidence="2" id="KW-0406">Ion transport</keyword>
<dbReference type="OrthoDB" id="3208998at2"/>
<dbReference type="PROSITE" id="PS51202">
    <property type="entry name" value="RCK_C"/>
    <property type="match status" value="1"/>
</dbReference>
<dbReference type="STRING" id="1893.SAMN02787144_1004318"/>
<dbReference type="PANTHER" id="PTHR43833:SF8">
    <property type="entry name" value="TRK SYSTEM POTASSIUM UPTAKE PROTEIN TRKA"/>
    <property type="match status" value="1"/>
</dbReference>
<keyword evidence="2" id="KW-0633">Potassium transport</keyword>
<feature type="domain" description="RCK C-terminal" evidence="6">
    <location>
        <begin position="136"/>
        <end position="215"/>
    </location>
</feature>
<dbReference type="RefSeq" id="WP_072484856.1">
    <property type="nucleotide sequence ID" value="NZ_CP108276.1"/>
</dbReference>
<dbReference type="EMBL" id="FPJO01000004">
    <property type="protein sequence ID" value="SFX61759.1"/>
    <property type="molecule type" value="Genomic_DNA"/>
</dbReference>
<dbReference type="Proteomes" id="UP000181909">
    <property type="component" value="Unassembled WGS sequence"/>
</dbReference>
<dbReference type="AlphaFoldDB" id="A0A1K1YIS6"/>
<gene>
    <name evidence="7" type="ORF">SAMN02787144_1004318</name>
</gene>
<dbReference type="SUPFAM" id="SSF51735">
    <property type="entry name" value="NAD(P)-binding Rossmann-fold domains"/>
    <property type="match status" value="1"/>
</dbReference>
<protein>
    <recommendedName>
        <fullName evidence="1">Trk system potassium uptake protein TrkA</fullName>
    </recommendedName>
</protein>
<keyword evidence="2" id="KW-0813">Transport</keyword>
<dbReference type="Pfam" id="PF02254">
    <property type="entry name" value="TrkA_N"/>
    <property type="match status" value="1"/>
</dbReference>
<dbReference type="Gene3D" id="3.30.70.1450">
    <property type="entry name" value="Regulator of K+ conductance, C-terminal domain"/>
    <property type="match status" value="1"/>
</dbReference>
<evidence type="ECO:0000256" key="2">
    <source>
        <dbReference type="ARBA" id="ARBA00022538"/>
    </source>
</evidence>
<dbReference type="PRINTS" id="PR00335">
    <property type="entry name" value="KUPTAKETRKA"/>
</dbReference>
<dbReference type="GO" id="GO:0005886">
    <property type="term" value="C:plasma membrane"/>
    <property type="evidence" value="ECO:0007669"/>
    <property type="project" value="InterPro"/>
</dbReference>
<evidence type="ECO:0000259" key="6">
    <source>
        <dbReference type="PROSITE" id="PS51202"/>
    </source>
</evidence>
<dbReference type="GO" id="GO:0015079">
    <property type="term" value="F:potassium ion transmembrane transporter activity"/>
    <property type="evidence" value="ECO:0007669"/>
    <property type="project" value="InterPro"/>
</dbReference>
<name>A0A1K1YIS6_STRAR</name>
<keyword evidence="4" id="KW-0520">NAD</keyword>
<evidence type="ECO:0000313" key="8">
    <source>
        <dbReference type="Proteomes" id="UP000181909"/>
    </source>
</evidence>
<accession>A0A1K1YIS6</accession>
<evidence type="ECO:0000256" key="1">
    <source>
        <dbReference type="ARBA" id="ARBA00017378"/>
    </source>
</evidence>
<organism evidence="7 8">
    <name type="scientific">Streptomyces atratus</name>
    <dbReference type="NCBI Taxonomy" id="1893"/>
    <lineage>
        <taxon>Bacteria</taxon>
        <taxon>Bacillati</taxon>
        <taxon>Actinomycetota</taxon>
        <taxon>Actinomycetes</taxon>
        <taxon>Kitasatosporales</taxon>
        <taxon>Streptomycetaceae</taxon>
        <taxon>Streptomyces</taxon>
    </lineage>
</organism>
<dbReference type="Gene3D" id="3.40.50.720">
    <property type="entry name" value="NAD(P)-binding Rossmann-like Domain"/>
    <property type="match status" value="1"/>
</dbReference>
<dbReference type="InterPro" id="IPR036721">
    <property type="entry name" value="RCK_C_sf"/>
</dbReference>
<sequence length="219" mass="23734">MRVIIVGCGRVGATLATQLAAEGHDVRLVDRRTEAHRLLPPGFPGAFHTGDGFSRSVLEAAGIDRTDAFVAVTSGDSSNIVSARTAKETYRVPIVLARIHDPRRADIYRELGIPTVSSVRWAVNRIHQMLLHRHLSPELSFGSGETVVVRSRLPAYLTGRPLTEFDVDGEIRVVEITRGSRSLLPAHGVLAEPGDLVTFAVTATALGRLRGFLDKELGT</sequence>
<dbReference type="InterPro" id="IPR006037">
    <property type="entry name" value="RCK_C"/>
</dbReference>
<evidence type="ECO:0000313" key="7">
    <source>
        <dbReference type="EMBL" id="SFX61759.1"/>
    </source>
</evidence>
<dbReference type="InterPro" id="IPR050721">
    <property type="entry name" value="Trk_Ktr_HKT_K-transport"/>
</dbReference>
<proteinExistence type="predicted"/>
<reference evidence="7 8" key="1">
    <citation type="submission" date="2016-11" db="EMBL/GenBank/DDBJ databases">
        <authorList>
            <person name="Jaros S."/>
            <person name="Januszkiewicz K."/>
            <person name="Wedrychowicz H."/>
        </authorList>
    </citation>
    <scope>NUCLEOTIDE SEQUENCE [LARGE SCALE GENOMIC DNA]</scope>
    <source>
        <strain evidence="7 8">OK807</strain>
    </source>
</reference>
<dbReference type="InterPro" id="IPR003148">
    <property type="entry name" value="RCK_N"/>
</dbReference>
<evidence type="ECO:0000256" key="3">
    <source>
        <dbReference type="ARBA" id="ARBA00022958"/>
    </source>
</evidence>
<dbReference type="PANTHER" id="PTHR43833">
    <property type="entry name" value="POTASSIUM CHANNEL PROTEIN 2-RELATED-RELATED"/>
    <property type="match status" value="1"/>
</dbReference>
<dbReference type="PROSITE" id="PS51201">
    <property type="entry name" value="RCK_N"/>
    <property type="match status" value="1"/>
</dbReference>
<dbReference type="InterPro" id="IPR036291">
    <property type="entry name" value="NAD(P)-bd_dom_sf"/>
</dbReference>